<protein>
    <recommendedName>
        <fullName evidence="1">CHAT domain-containing protein</fullName>
    </recommendedName>
</protein>
<dbReference type="InterPro" id="IPR024983">
    <property type="entry name" value="CHAT_dom"/>
</dbReference>
<organism evidence="2 3">
    <name type="scientific">Candidatus Magnetoglobus multicellularis str. Araruama</name>
    <dbReference type="NCBI Taxonomy" id="890399"/>
    <lineage>
        <taxon>Bacteria</taxon>
        <taxon>Pseudomonadati</taxon>
        <taxon>Thermodesulfobacteriota</taxon>
        <taxon>Desulfobacteria</taxon>
        <taxon>Desulfobacterales</taxon>
        <taxon>Desulfobacteraceae</taxon>
        <taxon>Candidatus Magnetoglobus</taxon>
    </lineage>
</organism>
<dbReference type="AlphaFoldDB" id="A0A1V1NWB3"/>
<dbReference type="Pfam" id="PF12770">
    <property type="entry name" value="CHAT"/>
    <property type="match status" value="1"/>
</dbReference>
<comment type="caution">
    <text evidence="2">The sequence shown here is derived from an EMBL/GenBank/DDBJ whole genome shotgun (WGS) entry which is preliminary data.</text>
</comment>
<feature type="domain" description="CHAT" evidence="1">
    <location>
        <begin position="45"/>
        <end position="149"/>
    </location>
</feature>
<reference evidence="3" key="1">
    <citation type="submission" date="2012-11" db="EMBL/GenBank/DDBJ databases">
        <authorList>
            <person name="Lucero-Rivera Y.E."/>
            <person name="Tovar-Ramirez D."/>
        </authorList>
    </citation>
    <scope>NUCLEOTIDE SEQUENCE [LARGE SCALE GENOMIC DNA]</scope>
    <source>
        <strain evidence="3">Araruama</strain>
    </source>
</reference>
<evidence type="ECO:0000259" key="1">
    <source>
        <dbReference type="Pfam" id="PF12770"/>
    </source>
</evidence>
<accession>A0A1V1NWB3</accession>
<dbReference type="Proteomes" id="UP000189670">
    <property type="component" value="Unassembled WGS sequence"/>
</dbReference>
<proteinExistence type="predicted"/>
<name>A0A1V1NWB3_9BACT</name>
<feature type="non-terminal residue" evidence="2">
    <location>
        <position position="1"/>
    </location>
</feature>
<evidence type="ECO:0000313" key="2">
    <source>
        <dbReference type="EMBL" id="ETR66889.1"/>
    </source>
</evidence>
<gene>
    <name evidence="2" type="ORF">OMM_12211</name>
</gene>
<evidence type="ECO:0000313" key="3">
    <source>
        <dbReference type="Proteomes" id="UP000189670"/>
    </source>
</evidence>
<dbReference type="EMBL" id="ATBP01001682">
    <property type="protein sequence ID" value="ETR66889.1"/>
    <property type="molecule type" value="Genomic_DNA"/>
</dbReference>
<sequence length="161" mass="18547">RLVVLLTLGDTIKQVDLPVTALDLKTTAKNFFLRLQSRSNELFRRQSRKLYKWLIEPVQSELKAHHVKILVIVPDGVFRLIPFSALLKGNQFLIEQYALVTIPAISLTEHTPLTKQDHRILINGLSSARQGYPPLKNVVKEIDYIQSIMKKIPCYMIKHIH</sequence>